<name>A0ABT4M473_9BURK</name>
<reference evidence="2" key="1">
    <citation type="submission" date="2022-12" db="EMBL/GenBank/DDBJ databases">
        <title>Bacterial isolates from different developmental stages of Nematostella vectensis.</title>
        <authorList>
            <person name="Fraune S."/>
        </authorList>
    </citation>
    <scope>NUCLEOTIDE SEQUENCE</scope>
    <source>
        <strain evidence="2">G21619-S1</strain>
    </source>
</reference>
<protein>
    <submittedName>
        <fullName evidence="2">Uncharacterized protein</fullName>
    </submittedName>
</protein>
<feature type="compositionally biased region" description="Gly residues" evidence="1">
    <location>
        <begin position="24"/>
        <end position="41"/>
    </location>
</feature>
<keyword evidence="3" id="KW-1185">Reference proteome</keyword>
<evidence type="ECO:0000313" key="3">
    <source>
        <dbReference type="Proteomes" id="UP001068379"/>
    </source>
</evidence>
<gene>
    <name evidence="2" type="ORF">O4H32_09200</name>
</gene>
<organism evidence="2 3">
    <name type="scientific">Castellaniella denitrificans</name>
    <dbReference type="NCBI Taxonomy" id="56119"/>
    <lineage>
        <taxon>Bacteria</taxon>
        <taxon>Pseudomonadati</taxon>
        <taxon>Pseudomonadota</taxon>
        <taxon>Betaproteobacteria</taxon>
        <taxon>Burkholderiales</taxon>
        <taxon>Alcaligenaceae</taxon>
        <taxon>Castellaniella</taxon>
    </lineage>
</organism>
<evidence type="ECO:0000256" key="1">
    <source>
        <dbReference type="SAM" id="MobiDB-lite"/>
    </source>
</evidence>
<dbReference type="Proteomes" id="UP001068379">
    <property type="component" value="Unassembled WGS sequence"/>
</dbReference>
<accession>A0ABT4M473</accession>
<comment type="caution">
    <text evidence="2">The sequence shown here is derived from an EMBL/GenBank/DDBJ whole genome shotgun (WGS) entry which is preliminary data.</text>
</comment>
<proteinExistence type="predicted"/>
<evidence type="ECO:0000313" key="2">
    <source>
        <dbReference type="EMBL" id="MCZ4330122.1"/>
    </source>
</evidence>
<dbReference type="EMBL" id="JAPWHE010000005">
    <property type="protein sequence ID" value="MCZ4330122.1"/>
    <property type="molecule type" value="Genomic_DNA"/>
</dbReference>
<sequence length="133" mass="12898">MASFAALAMGVGVPGVAAAHGQDQAGGAGMMRAGQGPGPMGQRGDMDDMMGVLPDGVAAGPRGGGMPGGYGMPGGGRMGYGVLGGGMMGACPVMAGAGLDPGTAMRMRGEMMRAMGDILVKYADKIPASPPKP</sequence>
<feature type="region of interest" description="Disordered" evidence="1">
    <location>
        <begin position="24"/>
        <end position="58"/>
    </location>
</feature>
<dbReference type="RefSeq" id="WP_269358468.1">
    <property type="nucleotide sequence ID" value="NZ_JAPWHE010000005.1"/>
</dbReference>